<dbReference type="InterPro" id="IPR013393">
    <property type="entry name" value="T3SS_HrpB4"/>
</dbReference>
<sequence length="240" mass="26931">MPFPPEVQQRRDSERYGSVAAILAARLIGYQRNRIALFAWMDRGWLPDSLRKLADDVAAAGESTSRLAHAWLATAGCPPPALDMFRDDEARLAALPIEDALSAMCLRALHFRRAELRYWIDRDSRAQVAAWLGERGFAALRWLNEAGNPPAIDRLMRDHGMAPLDELDMSSLAWEGFCLFDHAGLCEPPSPLGLLRFAWHRDARPPAWLAACDAARQRDDGMAVIAHLPDFYQEHTWSSG</sequence>
<organism evidence="1 2">
    <name type="scientific">Burkholderia ambifaria</name>
    <dbReference type="NCBI Taxonomy" id="152480"/>
    <lineage>
        <taxon>Bacteria</taxon>
        <taxon>Pseudomonadati</taxon>
        <taxon>Pseudomonadota</taxon>
        <taxon>Betaproteobacteria</taxon>
        <taxon>Burkholderiales</taxon>
        <taxon>Burkholderiaceae</taxon>
        <taxon>Burkholderia</taxon>
        <taxon>Burkholderia cepacia complex</taxon>
    </lineage>
</organism>
<gene>
    <name evidence="1" type="ORF">KDW93_17735</name>
</gene>
<evidence type="ECO:0000313" key="1">
    <source>
        <dbReference type="EMBL" id="MBR8130785.1"/>
    </source>
</evidence>
<name>A0AA41E983_9BURK</name>
<evidence type="ECO:0000313" key="2">
    <source>
        <dbReference type="Proteomes" id="UP000682266"/>
    </source>
</evidence>
<reference evidence="1" key="1">
    <citation type="submission" date="2021-04" db="EMBL/GenBank/DDBJ databases">
        <title>A collection of bacterial strains from the Burkholderia cepacia Research Laboratory and Repository.</title>
        <authorList>
            <person name="Lipuma J."/>
            <person name="Spilker T."/>
        </authorList>
    </citation>
    <scope>NUCLEOTIDE SEQUENCE</scope>
    <source>
        <strain evidence="1">AU36012</strain>
    </source>
</reference>
<dbReference type="RefSeq" id="WP_176091117.1">
    <property type="nucleotide sequence ID" value="NZ_CADERF010000018.1"/>
</dbReference>
<dbReference type="Pfam" id="PF09502">
    <property type="entry name" value="HrpB4"/>
    <property type="match status" value="1"/>
</dbReference>
<protein>
    <submittedName>
        <fullName evidence="1">Type III secretion protein HrpB4</fullName>
    </submittedName>
</protein>
<dbReference type="AlphaFoldDB" id="A0AA41E983"/>
<comment type="caution">
    <text evidence="1">The sequence shown here is derived from an EMBL/GenBank/DDBJ whole genome shotgun (WGS) entry which is preliminary data.</text>
</comment>
<accession>A0AA41E983</accession>
<dbReference type="Proteomes" id="UP000682266">
    <property type="component" value="Unassembled WGS sequence"/>
</dbReference>
<proteinExistence type="predicted"/>
<dbReference type="EMBL" id="JAGSVG010000015">
    <property type="protein sequence ID" value="MBR8130785.1"/>
    <property type="molecule type" value="Genomic_DNA"/>
</dbReference>